<reference evidence="2" key="1">
    <citation type="submission" date="2017-09" db="EMBL/GenBank/DDBJ databases">
        <title>Depth-based differentiation of microbial function through sediment-hosted aquifers and enrichment of novel symbionts in the deep terrestrial subsurface.</title>
        <authorList>
            <person name="Probst A.J."/>
            <person name="Ladd B."/>
            <person name="Jarett J.K."/>
            <person name="Geller-Mcgrath D.E."/>
            <person name="Sieber C.M.K."/>
            <person name="Emerson J.B."/>
            <person name="Anantharaman K."/>
            <person name="Thomas B.C."/>
            <person name="Malmstrom R."/>
            <person name="Stieglmeier M."/>
            <person name="Klingl A."/>
            <person name="Woyke T."/>
            <person name="Ryan C.M."/>
            <person name="Banfield J.F."/>
        </authorList>
    </citation>
    <scope>NUCLEOTIDE SEQUENCE [LARGE SCALE GENOMIC DNA]</scope>
</reference>
<organism evidence="1 2">
    <name type="scientific">Candidatus Portnoybacteria bacterium CG02_land_8_20_14_3_00_45_8</name>
    <dbReference type="NCBI Taxonomy" id="1974807"/>
    <lineage>
        <taxon>Bacteria</taxon>
        <taxon>Candidatus Portnoyibacteriota</taxon>
    </lineage>
</organism>
<comment type="caution">
    <text evidence="1">The sequence shown here is derived from an EMBL/GenBank/DDBJ whole genome shotgun (WGS) entry which is preliminary data.</text>
</comment>
<accession>A0A2M7D5W5</accession>
<dbReference type="SUPFAM" id="SSF48295">
    <property type="entry name" value="TrpR-like"/>
    <property type="match status" value="1"/>
</dbReference>
<dbReference type="NCBIfam" id="TIGR02531">
    <property type="entry name" value="yecD_yerC"/>
    <property type="match status" value="1"/>
</dbReference>
<dbReference type="PANTHER" id="PTHR40080:SF1">
    <property type="entry name" value="TRPR-LIKE PROTEIN YERC_YECD"/>
    <property type="match status" value="1"/>
</dbReference>
<protein>
    <recommendedName>
        <fullName evidence="3">TrpR-like protein YerC/YecD</fullName>
    </recommendedName>
</protein>
<dbReference type="InterPro" id="IPR038116">
    <property type="entry name" value="TrpR-like_sf"/>
</dbReference>
<dbReference type="GO" id="GO:0043565">
    <property type="term" value="F:sequence-specific DNA binding"/>
    <property type="evidence" value="ECO:0007669"/>
    <property type="project" value="InterPro"/>
</dbReference>
<evidence type="ECO:0008006" key="3">
    <source>
        <dbReference type="Google" id="ProtNLM"/>
    </source>
</evidence>
<dbReference type="InterPro" id="IPR013368">
    <property type="entry name" value="YecD_YerC"/>
</dbReference>
<name>A0A2M7D5W5_9BACT</name>
<sequence length="172" mass="20417">MIFQVILQYSRILENKILIFFKNIFMAGGKVKYSQLSKEEKIKFLGDFYSTVASLQNREEVKNFLKDLLTLSESVMLARRLQIAMMLLNGDTQDRIRQKLKVGYSTIASVQRWLQAGFGGYEKVLKRYKSTWQRKDRRRKTASPDTPLSFNWMRRKYPLHFLLVNTILDHKR</sequence>
<dbReference type="Proteomes" id="UP000229247">
    <property type="component" value="Unassembled WGS sequence"/>
</dbReference>
<dbReference type="EMBL" id="PEUE01000055">
    <property type="protein sequence ID" value="PIV38395.1"/>
    <property type="molecule type" value="Genomic_DNA"/>
</dbReference>
<evidence type="ECO:0000313" key="1">
    <source>
        <dbReference type="EMBL" id="PIV38395.1"/>
    </source>
</evidence>
<gene>
    <name evidence="1" type="ORF">COS30_02330</name>
</gene>
<dbReference type="InterPro" id="IPR000831">
    <property type="entry name" value="Trp_repress"/>
</dbReference>
<dbReference type="InterPro" id="IPR010921">
    <property type="entry name" value="Trp_repressor/repl_initiator"/>
</dbReference>
<evidence type="ECO:0000313" key="2">
    <source>
        <dbReference type="Proteomes" id="UP000229247"/>
    </source>
</evidence>
<proteinExistence type="predicted"/>
<dbReference type="Gene3D" id="1.10.1270.10">
    <property type="entry name" value="TrpR-like"/>
    <property type="match status" value="1"/>
</dbReference>
<dbReference type="PANTHER" id="PTHR40080">
    <property type="entry name" value="LMO1763 PROTEIN"/>
    <property type="match status" value="1"/>
</dbReference>
<dbReference type="Pfam" id="PF01371">
    <property type="entry name" value="Trp_repressor"/>
    <property type="match status" value="1"/>
</dbReference>
<dbReference type="AlphaFoldDB" id="A0A2M7D5W5"/>
<dbReference type="GO" id="GO:0003700">
    <property type="term" value="F:DNA-binding transcription factor activity"/>
    <property type="evidence" value="ECO:0007669"/>
    <property type="project" value="InterPro"/>
</dbReference>